<dbReference type="GO" id="GO:0006260">
    <property type="term" value="P:DNA replication"/>
    <property type="evidence" value="ECO:0007669"/>
    <property type="project" value="UniProtKB-KW"/>
</dbReference>
<evidence type="ECO:0000256" key="12">
    <source>
        <dbReference type="HAMAP-Rule" id="MF_01152"/>
    </source>
</evidence>
<dbReference type="Pfam" id="PF00226">
    <property type="entry name" value="DnaJ"/>
    <property type="match status" value="1"/>
</dbReference>
<reference evidence="16 17" key="1">
    <citation type="journal article" date="2013" name="BMC Genomics">
        <title>Comparative genomics of Campylobacter concisus isolates reveals genetic diversity and provides insights into disease association.</title>
        <authorList>
            <person name="Deshpande N.P."/>
            <person name="Kaakoush N.O."/>
            <person name="Wilkins M.R."/>
            <person name="Mitchell H.M."/>
        </authorList>
    </citation>
    <scope>NUCLEOTIDE SEQUENCE [LARGE SCALE GENOMIC DNA]</scope>
    <source>
        <strain evidence="16 17">UNSW2</strain>
    </source>
</reference>
<dbReference type="PANTHER" id="PTHR43096">
    <property type="entry name" value="DNAJ HOMOLOG 1, MITOCHONDRIAL-RELATED"/>
    <property type="match status" value="1"/>
</dbReference>
<dbReference type="InterPro" id="IPR012724">
    <property type="entry name" value="DnaJ"/>
</dbReference>
<evidence type="ECO:0000259" key="15">
    <source>
        <dbReference type="PROSITE" id="PS51188"/>
    </source>
</evidence>
<evidence type="ECO:0000256" key="8">
    <source>
        <dbReference type="ARBA" id="ARBA00023186"/>
    </source>
</evidence>
<evidence type="ECO:0000256" key="5">
    <source>
        <dbReference type="ARBA" id="ARBA00022771"/>
    </source>
</evidence>
<dbReference type="CDD" id="cd06257">
    <property type="entry name" value="DnaJ"/>
    <property type="match status" value="1"/>
</dbReference>
<evidence type="ECO:0000313" key="16">
    <source>
        <dbReference type="EMBL" id="ERJ30871.1"/>
    </source>
</evidence>
<dbReference type="GO" id="GO:0031072">
    <property type="term" value="F:heat shock protein binding"/>
    <property type="evidence" value="ECO:0007669"/>
    <property type="project" value="InterPro"/>
</dbReference>
<keyword evidence="1 12" id="KW-0963">Cytoplasm</keyword>
<proteinExistence type="inferred from homology"/>
<feature type="binding site" evidence="12">
    <location>
        <position position="187"/>
    </location>
    <ligand>
        <name>Zn(2+)</name>
        <dbReference type="ChEBI" id="CHEBI:29105"/>
        <label>2</label>
    </ligand>
</feature>
<evidence type="ECO:0000256" key="10">
    <source>
        <dbReference type="ARBA" id="ARBA00061004"/>
    </source>
</evidence>
<dbReference type="AlphaFoldDB" id="U2F2Y1"/>
<dbReference type="Pfam" id="PF01556">
    <property type="entry name" value="DnaJ_C"/>
    <property type="match status" value="1"/>
</dbReference>
<dbReference type="PATRIC" id="fig|1242965.3.peg.1993"/>
<evidence type="ECO:0000256" key="13">
    <source>
        <dbReference type="PROSITE-ProRule" id="PRU00546"/>
    </source>
</evidence>
<evidence type="ECO:0000259" key="14">
    <source>
        <dbReference type="PROSITE" id="PS50076"/>
    </source>
</evidence>
<dbReference type="Gene3D" id="2.60.260.20">
    <property type="entry name" value="Urease metallochaperone UreE, N-terminal domain"/>
    <property type="match status" value="2"/>
</dbReference>
<dbReference type="HAMAP" id="MF_01152">
    <property type="entry name" value="DnaJ"/>
    <property type="match status" value="1"/>
</dbReference>
<dbReference type="Gene3D" id="2.10.230.10">
    <property type="entry name" value="Heat shock protein DnaJ, cysteine-rich domain"/>
    <property type="match status" value="1"/>
</dbReference>
<keyword evidence="4 12" id="KW-0677">Repeat</keyword>
<keyword evidence="2 12" id="KW-0235">DNA replication</keyword>
<dbReference type="PROSITE" id="PS50076">
    <property type="entry name" value="DNAJ_2"/>
    <property type="match status" value="1"/>
</dbReference>
<feature type="binding site" evidence="12">
    <location>
        <position position="165"/>
    </location>
    <ligand>
        <name>Zn(2+)</name>
        <dbReference type="ChEBI" id="CHEBI:29105"/>
        <label>2</label>
    </ligand>
</feature>
<feature type="binding site" evidence="12">
    <location>
        <position position="184"/>
    </location>
    <ligand>
        <name>Zn(2+)</name>
        <dbReference type="ChEBI" id="CHEBI:29105"/>
        <label>2</label>
    </ligand>
</feature>
<keyword evidence="3 12" id="KW-0479">Metal-binding</keyword>
<evidence type="ECO:0000256" key="2">
    <source>
        <dbReference type="ARBA" id="ARBA00022705"/>
    </source>
</evidence>
<dbReference type="InterPro" id="IPR002939">
    <property type="entry name" value="DnaJ_C"/>
</dbReference>
<dbReference type="CDD" id="cd10719">
    <property type="entry name" value="DnaJ_zf"/>
    <property type="match status" value="1"/>
</dbReference>
<evidence type="ECO:0000256" key="9">
    <source>
        <dbReference type="ARBA" id="ARBA00053423"/>
    </source>
</evidence>
<evidence type="ECO:0000313" key="17">
    <source>
        <dbReference type="Proteomes" id="UP000016625"/>
    </source>
</evidence>
<dbReference type="SUPFAM" id="SSF46565">
    <property type="entry name" value="Chaperone J-domain"/>
    <property type="match status" value="1"/>
</dbReference>
<keyword evidence="7 12" id="KW-0346">Stress response</keyword>
<dbReference type="GO" id="GO:0009408">
    <property type="term" value="P:response to heat"/>
    <property type="evidence" value="ECO:0007669"/>
    <property type="project" value="InterPro"/>
</dbReference>
<comment type="domain">
    <text evidence="12">The J domain is necessary and sufficient to stimulate DnaK ATPase activity. Zinc center 1 plays an important role in the autonomous, DnaK-independent chaperone activity of DnaJ. Zinc center 2 is essential for interaction with DnaK and for DnaJ activity.</text>
</comment>
<comment type="subcellular location">
    <subcellularLocation>
        <location evidence="12">Cytoplasm</location>
    </subcellularLocation>
</comment>
<accession>U2F2Y1</accession>
<sequence>MEFDYYEILEISRNASGDEIKKAFRKLALKYHPDRNAGDKEAEQKFKQINEAYQVLSDEQKRSIYDRYGKEGLEGRFGSGGGFSADFDLSDIFDSFFGGGFGGGSRQRKRRSEKYSADLEIPINLEFNEAVFGCEKEIKFDQKVPCPTCNATGSKDGKNKTCQHCGGSGRITRGNGFMNIVQECPYCHGSGEVISEPCPDCNAKAYKIQQQSVKITIPEGVDSGMRMRVAGKGNIGTNGVQGDLYVSINVKEDKHFIRHNDDVYIEIPVFFTQAVLGESIKIPTLRGEAELKLPVGAKDKQQFIFENEGIKGVNSRKKGRLVAQISIQTPDKLSDEQKELLNKLQASFGIVSGKSSTDESVFDKIKSWFKGDESKGKKKKQI</sequence>
<feature type="zinc finger region" description="CR-type" evidence="13">
    <location>
        <begin position="133"/>
        <end position="210"/>
    </location>
</feature>
<dbReference type="Proteomes" id="UP000016625">
    <property type="component" value="Unassembled WGS sequence"/>
</dbReference>
<dbReference type="NCBIfam" id="TIGR02349">
    <property type="entry name" value="DnaJ_bact"/>
    <property type="match status" value="1"/>
</dbReference>
<feature type="binding site" evidence="12">
    <location>
        <position position="149"/>
    </location>
    <ligand>
        <name>Zn(2+)</name>
        <dbReference type="ChEBI" id="CHEBI:29105"/>
        <label>1</label>
    </ligand>
</feature>
<dbReference type="PROSITE" id="PS51188">
    <property type="entry name" value="ZF_CR"/>
    <property type="match status" value="1"/>
</dbReference>
<dbReference type="SUPFAM" id="SSF57938">
    <property type="entry name" value="DnaJ/Hsp40 cysteine-rich domain"/>
    <property type="match status" value="1"/>
</dbReference>
<evidence type="ECO:0000256" key="6">
    <source>
        <dbReference type="ARBA" id="ARBA00022833"/>
    </source>
</evidence>
<dbReference type="GO" id="GO:0051082">
    <property type="term" value="F:unfolded protein binding"/>
    <property type="evidence" value="ECO:0007669"/>
    <property type="project" value="UniProtKB-UniRule"/>
</dbReference>
<dbReference type="PRINTS" id="PR00625">
    <property type="entry name" value="JDOMAIN"/>
</dbReference>
<dbReference type="GO" id="GO:0005737">
    <property type="term" value="C:cytoplasm"/>
    <property type="evidence" value="ECO:0007669"/>
    <property type="project" value="UniProtKB-SubCell"/>
</dbReference>
<keyword evidence="6 12" id="KW-0862">Zinc</keyword>
<dbReference type="InterPro" id="IPR036869">
    <property type="entry name" value="J_dom_sf"/>
</dbReference>
<dbReference type="EMBL" id="ANNJ01000031">
    <property type="protein sequence ID" value="ERJ30871.1"/>
    <property type="molecule type" value="Genomic_DNA"/>
</dbReference>
<keyword evidence="5 12" id="KW-0863">Zinc-finger</keyword>
<dbReference type="Pfam" id="PF00684">
    <property type="entry name" value="DnaJ_CXXCXGXG"/>
    <property type="match status" value="1"/>
</dbReference>
<comment type="function">
    <text evidence="9 12">Participates actively in the response to hyperosmotic and heat shock by preventing the aggregation of stress-denatured proteins and by disaggregating proteins, also in an autonomous, DnaK-independent fashion. Unfolded proteins bind initially to DnaJ; upon interaction with the DnaJ-bound protein, DnaK hydrolyzes its bound ATP, resulting in the formation of a stable complex. GrpE releases ADP from DnaK; ATP binding to DnaK triggers the release of the substrate protein, thus completing the reaction cycle. Several rounds of ATP-dependent interactions between DnaJ, DnaK and GrpE are required for fully efficient folding. Also involved, together with DnaK and GrpE, in the DNA replication of plasmids through activation of initiation proteins.</text>
</comment>
<dbReference type="SUPFAM" id="SSF49493">
    <property type="entry name" value="HSP40/DnaJ peptide-binding domain"/>
    <property type="match status" value="2"/>
</dbReference>
<dbReference type="RefSeq" id="WP_021093550.1">
    <property type="nucleotide sequence ID" value="NZ_ANNJ01000031.1"/>
</dbReference>
<dbReference type="FunFam" id="1.10.287.110:FF:000034">
    <property type="entry name" value="Chaperone protein DnaJ"/>
    <property type="match status" value="1"/>
</dbReference>
<protein>
    <recommendedName>
        <fullName evidence="11 12">Chaperone protein DnaJ</fullName>
    </recommendedName>
</protein>
<comment type="cofactor">
    <cofactor evidence="12">
        <name>Zn(2+)</name>
        <dbReference type="ChEBI" id="CHEBI:29105"/>
    </cofactor>
    <text evidence="12">Binds 2 Zn(2+) ions per monomer.</text>
</comment>
<dbReference type="InterPro" id="IPR001623">
    <property type="entry name" value="DnaJ_domain"/>
</dbReference>
<dbReference type="SMART" id="SM00271">
    <property type="entry name" value="DnaJ"/>
    <property type="match status" value="1"/>
</dbReference>
<feature type="binding site" evidence="12">
    <location>
        <position position="146"/>
    </location>
    <ligand>
        <name>Zn(2+)</name>
        <dbReference type="ChEBI" id="CHEBI:29105"/>
        <label>1</label>
    </ligand>
</feature>
<dbReference type="GO" id="GO:0042026">
    <property type="term" value="P:protein refolding"/>
    <property type="evidence" value="ECO:0007669"/>
    <property type="project" value="TreeGrafter"/>
</dbReference>
<dbReference type="InterPro" id="IPR001305">
    <property type="entry name" value="HSP_DnaJ_Cys-rich_dom"/>
</dbReference>
<gene>
    <name evidence="12" type="primary">dnaJ</name>
    <name evidence="16" type="ORF">UNSW2_1453</name>
</gene>
<dbReference type="InterPro" id="IPR008971">
    <property type="entry name" value="HSP40/DnaJ_pept-bd"/>
</dbReference>
<dbReference type="GO" id="GO:0005524">
    <property type="term" value="F:ATP binding"/>
    <property type="evidence" value="ECO:0007669"/>
    <property type="project" value="InterPro"/>
</dbReference>
<comment type="subunit">
    <text evidence="12">Homodimer.</text>
</comment>
<dbReference type="Gene3D" id="1.10.287.110">
    <property type="entry name" value="DnaJ domain"/>
    <property type="match status" value="1"/>
</dbReference>
<dbReference type="PROSITE" id="PS00636">
    <property type="entry name" value="DNAJ_1"/>
    <property type="match status" value="1"/>
</dbReference>
<feature type="binding site" evidence="12">
    <location>
        <position position="201"/>
    </location>
    <ligand>
        <name>Zn(2+)</name>
        <dbReference type="ChEBI" id="CHEBI:29105"/>
        <label>1</label>
    </ligand>
</feature>
<feature type="binding site" evidence="12">
    <location>
        <position position="198"/>
    </location>
    <ligand>
        <name>Zn(2+)</name>
        <dbReference type="ChEBI" id="CHEBI:29105"/>
        <label>1</label>
    </ligand>
</feature>
<dbReference type="GO" id="GO:0008270">
    <property type="term" value="F:zinc ion binding"/>
    <property type="evidence" value="ECO:0007669"/>
    <property type="project" value="UniProtKB-UniRule"/>
</dbReference>
<evidence type="ECO:0000256" key="4">
    <source>
        <dbReference type="ARBA" id="ARBA00022737"/>
    </source>
</evidence>
<feature type="domain" description="J" evidence="14">
    <location>
        <begin position="4"/>
        <end position="69"/>
    </location>
</feature>
<dbReference type="NCBIfam" id="NF008035">
    <property type="entry name" value="PRK10767.1"/>
    <property type="match status" value="1"/>
</dbReference>
<dbReference type="FunFam" id="2.10.230.10:FF:000002">
    <property type="entry name" value="Molecular chaperone DnaJ"/>
    <property type="match status" value="1"/>
</dbReference>
<comment type="similarity">
    <text evidence="10 12">Belongs to the DnaJ family.</text>
</comment>
<organism evidence="16 17">
    <name type="scientific">Campylobacter concisus UNSW2</name>
    <dbReference type="NCBI Taxonomy" id="1242965"/>
    <lineage>
        <taxon>Bacteria</taxon>
        <taxon>Pseudomonadati</taxon>
        <taxon>Campylobacterota</taxon>
        <taxon>Epsilonproteobacteria</taxon>
        <taxon>Campylobacterales</taxon>
        <taxon>Campylobacteraceae</taxon>
        <taxon>Campylobacter</taxon>
    </lineage>
</organism>
<name>U2F2Y1_9BACT</name>
<dbReference type="CDD" id="cd10747">
    <property type="entry name" value="DnaJ_C"/>
    <property type="match status" value="1"/>
</dbReference>
<feature type="binding site" evidence="12">
    <location>
        <position position="162"/>
    </location>
    <ligand>
        <name>Zn(2+)</name>
        <dbReference type="ChEBI" id="CHEBI:29105"/>
        <label>2</label>
    </ligand>
</feature>
<evidence type="ECO:0000256" key="7">
    <source>
        <dbReference type="ARBA" id="ARBA00023016"/>
    </source>
</evidence>
<comment type="caution">
    <text evidence="12">Lacks conserved residue(s) required for the propagation of feature annotation.</text>
</comment>
<dbReference type="PANTHER" id="PTHR43096:SF48">
    <property type="entry name" value="CHAPERONE PROTEIN DNAJ"/>
    <property type="match status" value="1"/>
</dbReference>
<evidence type="ECO:0000256" key="3">
    <source>
        <dbReference type="ARBA" id="ARBA00022723"/>
    </source>
</evidence>
<evidence type="ECO:0000256" key="11">
    <source>
        <dbReference type="ARBA" id="ARBA00067609"/>
    </source>
</evidence>
<dbReference type="InterPro" id="IPR018253">
    <property type="entry name" value="DnaJ_domain_CS"/>
</dbReference>
<feature type="domain" description="CR-type" evidence="15">
    <location>
        <begin position="133"/>
        <end position="210"/>
    </location>
</feature>
<evidence type="ECO:0000256" key="1">
    <source>
        <dbReference type="ARBA" id="ARBA00022490"/>
    </source>
</evidence>
<keyword evidence="8 12" id="KW-0143">Chaperone</keyword>
<comment type="caution">
    <text evidence="16">The sequence shown here is derived from an EMBL/GenBank/DDBJ whole genome shotgun (WGS) entry which is preliminary data.</text>
</comment>
<dbReference type="InterPro" id="IPR036410">
    <property type="entry name" value="HSP_DnaJ_Cys-rich_dom_sf"/>
</dbReference>